<sequence>MFLFYLSNHQWYGLMVGRYSSGGKTNCLAVGGLPVQTPPWACRSVLEQDT</sequence>
<dbReference type="AlphaFoldDB" id="A0A0E9V8E2"/>
<accession>A0A0E9V8E2</accession>
<evidence type="ECO:0000313" key="1">
    <source>
        <dbReference type="EMBL" id="JAH74266.1"/>
    </source>
</evidence>
<reference evidence="1" key="1">
    <citation type="submission" date="2014-11" db="EMBL/GenBank/DDBJ databases">
        <authorList>
            <person name="Amaro Gonzalez C."/>
        </authorList>
    </citation>
    <scope>NUCLEOTIDE SEQUENCE</scope>
</reference>
<reference evidence="1" key="2">
    <citation type="journal article" date="2015" name="Fish Shellfish Immunol.">
        <title>Early steps in the European eel (Anguilla anguilla)-Vibrio vulnificus interaction in the gills: Role of the RtxA13 toxin.</title>
        <authorList>
            <person name="Callol A."/>
            <person name="Pajuelo D."/>
            <person name="Ebbesson L."/>
            <person name="Teles M."/>
            <person name="MacKenzie S."/>
            <person name="Amaro C."/>
        </authorList>
    </citation>
    <scope>NUCLEOTIDE SEQUENCE</scope>
</reference>
<name>A0A0E9V8E2_ANGAN</name>
<dbReference type="EMBL" id="GBXM01034311">
    <property type="protein sequence ID" value="JAH74266.1"/>
    <property type="molecule type" value="Transcribed_RNA"/>
</dbReference>
<organism evidence="1">
    <name type="scientific">Anguilla anguilla</name>
    <name type="common">European freshwater eel</name>
    <name type="synonym">Muraena anguilla</name>
    <dbReference type="NCBI Taxonomy" id="7936"/>
    <lineage>
        <taxon>Eukaryota</taxon>
        <taxon>Metazoa</taxon>
        <taxon>Chordata</taxon>
        <taxon>Craniata</taxon>
        <taxon>Vertebrata</taxon>
        <taxon>Euteleostomi</taxon>
        <taxon>Actinopterygii</taxon>
        <taxon>Neopterygii</taxon>
        <taxon>Teleostei</taxon>
        <taxon>Anguilliformes</taxon>
        <taxon>Anguillidae</taxon>
        <taxon>Anguilla</taxon>
    </lineage>
</organism>
<protein>
    <submittedName>
        <fullName evidence="1">Uncharacterized protein</fullName>
    </submittedName>
</protein>
<proteinExistence type="predicted"/>